<reference evidence="1 2" key="1">
    <citation type="submission" date="2013-01" db="EMBL/GenBank/DDBJ databases">
        <authorList>
            <person name="Harkins D.M."/>
            <person name="Durkin A.S."/>
            <person name="Brinkac L.M."/>
            <person name="Haft D.H."/>
            <person name="Selengut J.D."/>
            <person name="Sanka R."/>
            <person name="DePew J."/>
            <person name="Purushe J."/>
            <person name="Galloway R.L."/>
            <person name="Vinetz J.M."/>
            <person name="Sutton G.G."/>
            <person name="Nierman W.C."/>
            <person name="Fouts D.E."/>
        </authorList>
    </citation>
    <scope>NUCLEOTIDE SEQUENCE [LARGE SCALE GENOMIC DNA]</scope>
    <source>
        <strain evidence="1 2">79601</strain>
    </source>
</reference>
<accession>M6CNI2</accession>
<dbReference type="AlphaFoldDB" id="M6CNI2"/>
<dbReference type="PATRIC" id="fig|1218565.3.peg.3135"/>
<dbReference type="OrthoDB" id="363356at2"/>
<dbReference type="RefSeq" id="WP_020774211.1">
    <property type="nucleotide sequence ID" value="NZ_ANIK01000070.1"/>
</dbReference>
<evidence type="ECO:0000313" key="1">
    <source>
        <dbReference type="EMBL" id="EMJ93294.1"/>
    </source>
</evidence>
<comment type="caution">
    <text evidence="1">The sequence shown here is derived from an EMBL/GenBank/DDBJ whole genome shotgun (WGS) entry which is preliminary data.</text>
</comment>
<protein>
    <recommendedName>
        <fullName evidence="3">DUF5683 domain-containing protein</fullName>
    </recommendedName>
</protein>
<dbReference type="NCBIfam" id="NF047756">
    <property type="entry name" value="LIC11435_fam"/>
    <property type="match status" value="1"/>
</dbReference>
<proteinExistence type="predicted"/>
<dbReference type="Proteomes" id="UP000011988">
    <property type="component" value="Unassembled WGS sequence"/>
</dbReference>
<organism evidence="1 2">
    <name type="scientific">Leptospira alstonii serovar Sichuan str. 79601</name>
    <dbReference type="NCBI Taxonomy" id="1218565"/>
    <lineage>
        <taxon>Bacteria</taxon>
        <taxon>Pseudomonadati</taxon>
        <taxon>Spirochaetota</taxon>
        <taxon>Spirochaetia</taxon>
        <taxon>Leptospirales</taxon>
        <taxon>Leptospiraceae</taxon>
        <taxon>Leptospira</taxon>
    </lineage>
</organism>
<dbReference type="EMBL" id="ANIK01000070">
    <property type="protein sequence ID" value="EMJ93294.1"/>
    <property type="molecule type" value="Genomic_DNA"/>
</dbReference>
<gene>
    <name evidence="1" type="ORF">LEP1GSC194_1543</name>
</gene>
<dbReference type="InterPro" id="IPR058177">
    <property type="entry name" value="LIC11435-like"/>
</dbReference>
<sequence>MWNKILLSFVLVSISFSVFGEEEGRYLEWKPIPEAGGYMVEIKDPGGRITREKTKSTRFEVNLPPGVYEHRIGVINKFGRVSVFSDWISFEVILSRAPVINPDSNVKLLKEKLGPVLTVKGENFTEAMNVTLLLPSGETIKPEFEFINSKEVKIKVENLNLKNGSYTLSLENPRNKKTAKRGFLIVADSEEELAEIVKRSDRDNRNLSPGIQWGPALQSAVLPGWGQSNQDKKYRRWIFPILIVGAIAYSADRFSAYNSSLAALDQSKNLNLNLFLLNDPALLPFATYNYLQGQSDYSNASSHYNQFNVSLEIIAVLYLLNVLDAAWTGSSASSDTAAYESGRKIVPIFKTRRIETTHGDRASGNFFPNSFEIGMKIFL</sequence>
<name>M6CNI2_9LEPT</name>
<evidence type="ECO:0008006" key="3">
    <source>
        <dbReference type="Google" id="ProtNLM"/>
    </source>
</evidence>
<evidence type="ECO:0000313" key="2">
    <source>
        <dbReference type="Proteomes" id="UP000011988"/>
    </source>
</evidence>